<comment type="caution">
    <text evidence="1">The sequence shown here is derived from an EMBL/GenBank/DDBJ whole genome shotgun (WGS) entry which is preliminary data.</text>
</comment>
<sequence length="86" mass="9962">MPEFEYFSLVAKERGYKLPVSGGSKIPELFIHLMNIRLFAPSIGIQELHRIVDRHLYFVLSHHRIDNLASLKIRRVSAQERHALPG</sequence>
<gene>
    <name evidence="1" type="ORF">SDC9_205770</name>
</gene>
<organism evidence="1">
    <name type="scientific">bioreactor metagenome</name>
    <dbReference type="NCBI Taxonomy" id="1076179"/>
    <lineage>
        <taxon>unclassified sequences</taxon>
        <taxon>metagenomes</taxon>
        <taxon>ecological metagenomes</taxon>
    </lineage>
</organism>
<dbReference type="EMBL" id="VSSQ01130383">
    <property type="protein sequence ID" value="MPN58072.1"/>
    <property type="molecule type" value="Genomic_DNA"/>
</dbReference>
<name>A0A645J4L7_9ZZZZ</name>
<reference evidence="1" key="1">
    <citation type="submission" date="2019-08" db="EMBL/GenBank/DDBJ databases">
        <authorList>
            <person name="Kucharzyk K."/>
            <person name="Murdoch R.W."/>
            <person name="Higgins S."/>
            <person name="Loffler F."/>
        </authorList>
    </citation>
    <scope>NUCLEOTIDE SEQUENCE</scope>
</reference>
<evidence type="ECO:0000313" key="1">
    <source>
        <dbReference type="EMBL" id="MPN58072.1"/>
    </source>
</evidence>
<dbReference type="AlphaFoldDB" id="A0A645J4L7"/>
<proteinExistence type="predicted"/>
<accession>A0A645J4L7</accession>
<protein>
    <submittedName>
        <fullName evidence="1">Uncharacterized protein</fullName>
    </submittedName>
</protein>